<dbReference type="SUPFAM" id="SSF49354">
    <property type="entry name" value="PapD-like"/>
    <property type="match status" value="1"/>
</dbReference>
<reference evidence="1 2" key="2">
    <citation type="submission" date="2018-11" db="EMBL/GenBank/DDBJ databases">
        <authorList>
            <consortium name="Pathogen Informatics"/>
        </authorList>
    </citation>
    <scope>NUCLEOTIDE SEQUENCE [LARGE SCALE GENOMIC DNA]</scope>
</reference>
<evidence type="ECO:0000313" key="3">
    <source>
        <dbReference type="WBParaSite" id="GPUH_0000386501-mRNA-1"/>
    </source>
</evidence>
<dbReference type="EMBL" id="UYRT01006876">
    <property type="protein sequence ID" value="VDK41262.1"/>
    <property type="molecule type" value="Genomic_DNA"/>
</dbReference>
<proteinExistence type="predicted"/>
<keyword evidence="2" id="KW-1185">Reference proteome</keyword>
<dbReference type="Gene3D" id="2.60.40.10">
    <property type="entry name" value="Immunoglobulins"/>
    <property type="match status" value="1"/>
</dbReference>
<gene>
    <name evidence="1" type="ORF">GPUH_LOCUS3861</name>
</gene>
<evidence type="ECO:0000313" key="1">
    <source>
        <dbReference type="EMBL" id="VDK41262.1"/>
    </source>
</evidence>
<dbReference type="InterPro" id="IPR008962">
    <property type="entry name" value="PapD-like_sf"/>
</dbReference>
<reference evidence="3" key="1">
    <citation type="submission" date="2016-06" db="UniProtKB">
        <authorList>
            <consortium name="WormBaseParasite"/>
        </authorList>
    </citation>
    <scope>IDENTIFICATION</scope>
</reference>
<organism evidence="3">
    <name type="scientific">Gongylonema pulchrum</name>
    <dbReference type="NCBI Taxonomy" id="637853"/>
    <lineage>
        <taxon>Eukaryota</taxon>
        <taxon>Metazoa</taxon>
        <taxon>Ecdysozoa</taxon>
        <taxon>Nematoda</taxon>
        <taxon>Chromadorea</taxon>
        <taxon>Rhabditida</taxon>
        <taxon>Spirurina</taxon>
        <taxon>Spiruromorpha</taxon>
        <taxon>Spiruroidea</taxon>
        <taxon>Gongylonematidae</taxon>
        <taxon>Gongylonema</taxon>
    </lineage>
</organism>
<dbReference type="Proteomes" id="UP000271098">
    <property type="component" value="Unassembled WGS sequence"/>
</dbReference>
<dbReference type="WBParaSite" id="GPUH_0000386501-mRNA-1">
    <property type="protein sequence ID" value="GPUH_0000386501-mRNA-1"/>
    <property type="gene ID" value="GPUH_0000386501"/>
</dbReference>
<accession>A0A183D567</accession>
<protein>
    <submittedName>
        <fullName evidence="3">MSP domain-containing protein</fullName>
    </submittedName>
</protein>
<dbReference type="AlphaFoldDB" id="A0A183D567"/>
<dbReference type="InterPro" id="IPR013783">
    <property type="entry name" value="Ig-like_fold"/>
</dbReference>
<evidence type="ECO:0000313" key="2">
    <source>
        <dbReference type="Proteomes" id="UP000271098"/>
    </source>
</evidence>
<name>A0A183D567_9BILA</name>
<dbReference type="OrthoDB" id="5866470at2759"/>
<sequence>MKRLNDVVDTKLPPYMTNDRFIWTTDEPDVELIEPKILASIDKNWLTFGLQAAFPPQSHTFTLYNHGDHALAFTISTSDNYAYFVSKVVTDEPGVNERPSFCFLVSPSLKANIVEQSLMVNFDHY</sequence>